<dbReference type="EC" id="2.10.1.1" evidence="6"/>
<dbReference type="InterPro" id="IPR038987">
    <property type="entry name" value="MoeA-like"/>
</dbReference>
<dbReference type="Proteomes" id="UP000782312">
    <property type="component" value="Unassembled WGS sequence"/>
</dbReference>
<dbReference type="Gene3D" id="3.40.190.10">
    <property type="entry name" value="Periplasmic binding protein-like II"/>
    <property type="match status" value="1"/>
</dbReference>
<dbReference type="CDD" id="cd00887">
    <property type="entry name" value="MoeA"/>
    <property type="match status" value="1"/>
</dbReference>
<evidence type="ECO:0000313" key="9">
    <source>
        <dbReference type="Proteomes" id="UP000782312"/>
    </source>
</evidence>
<dbReference type="InterPro" id="IPR036688">
    <property type="entry name" value="MoeA_C_domain_IV_sf"/>
</dbReference>
<dbReference type="InterPro" id="IPR036425">
    <property type="entry name" value="MoaB/Mog-like_dom_sf"/>
</dbReference>
<keyword evidence="6" id="KW-0460">Magnesium</keyword>
<accession>A0A932HWY8</accession>
<dbReference type="SMART" id="SM00852">
    <property type="entry name" value="MoCF_biosynth"/>
    <property type="match status" value="1"/>
</dbReference>
<dbReference type="Gene3D" id="2.170.190.11">
    <property type="entry name" value="Molybdopterin biosynthesis moea protein, domain 3"/>
    <property type="match status" value="1"/>
</dbReference>
<dbReference type="Pfam" id="PF12727">
    <property type="entry name" value="PBP_like"/>
    <property type="match status" value="1"/>
</dbReference>
<evidence type="ECO:0000256" key="5">
    <source>
        <dbReference type="ARBA" id="ARBA00047317"/>
    </source>
</evidence>
<evidence type="ECO:0000256" key="1">
    <source>
        <dbReference type="ARBA" id="ARBA00002901"/>
    </source>
</evidence>
<dbReference type="Pfam" id="PF00994">
    <property type="entry name" value="MoCF_biosynth"/>
    <property type="match status" value="1"/>
</dbReference>
<keyword evidence="6" id="KW-0479">Metal-binding</keyword>
<dbReference type="SUPFAM" id="SSF53850">
    <property type="entry name" value="Periplasmic binding protein-like II"/>
    <property type="match status" value="1"/>
</dbReference>
<evidence type="ECO:0000313" key="8">
    <source>
        <dbReference type="EMBL" id="MBI3126548.1"/>
    </source>
</evidence>
<comment type="pathway">
    <text evidence="2 6">Cofactor biosynthesis; molybdopterin biosynthesis.</text>
</comment>
<comment type="cofactor">
    <cofactor evidence="6">
        <name>Mg(2+)</name>
        <dbReference type="ChEBI" id="CHEBI:18420"/>
    </cofactor>
</comment>
<comment type="catalytic activity">
    <reaction evidence="5">
        <text>adenylyl-molybdopterin + molybdate = Mo-molybdopterin + AMP + H(+)</text>
        <dbReference type="Rhea" id="RHEA:35047"/>
        <dbReference type="ChEBI" id="CHEBI:15378"/>
        <dbReference type="ChEBI" id="CHEBI:36264"/>
        <dbReference type="ChEBI" id="CHEBI:62727"/>
        <dbReference type="ChEBI" id="CHEBI:71302"/>
        <dbReference type="ChEBI" id="CHEBI:456215"/>
        <dbReference type="EC" id="2.10.1.1"/>
    </reaction>
</comment>
<dbReference type="Pfam" id="PF03454">
    <property type="entry name" value="MoeA_C"/>
    <property type="match status" value="1"/>
</dbReference>
<dbReference type="SUPFAM" id="SSF63882">
    <property type="entry name" value="MoeA N-terminal region -like"/>
    <property type="match status" value="1"/>
</dbReference>
<gene>
    <name evidence="8" type="ORF">HYZ11_02975</name>
</gene>
<comment type="caution">
    <text evidence="8">The sequence shown here is derived from an EMBL/GenBank/DDBJ whole genome shotgun (WGS) entry which is preliminary data.</text>
</comment>
<dbReference type="GO" id="GO:0061599">
    <property type="term" value="F:molybdopterin molybdotransferase activity"/>
    <property type="evidence" value="ECO:0007669"/>
    <property type="project" value="UniProtKB-UniRule"/>
</dbReference>
<evidence type="ECO:0000256" key="3">
    <source>
        <dbReference type="ARBA" id="ARBA00010763"/>
    </source>
</evidence>
<name>A0A932HWY8_UNCTE</name>
<organism evidence="8 9">
    <name type="scientific">Tectimicrobiota bacterium</name>
    <dbReference type="NCBI Taxonomy" id="2528274"/>
    <lineage>
        <taxon>Bacteria</taxon>
        <taxon>Pseudomonadati</taxon>
        <taxon>Nitrospinota/Tectimicrobiota group</taxon>
        <taxon>Candidatus Tectimicrobiota</taxon>
    </lineage>
</organism>
<dbReference type="InterPro" id="IPR024370">
    <property type="entry name" value="PBP_domain"/>
</dbReference>
<protein>
    <recommendedName>
        <fullName evidence="6">Molybdopterin molybdenumtransferase</fullName>
        <ecNumber evidence="6">2.10.1.1</ecNumber>
    </recommendedName>
</protein>
<evidence type="ECO:0000256" key="4">
    <source>
        <dbReference type="ARBA" id="ARBA00023150"/>
    </source>
</evidence>
<dbReference type="PANTHER" id="PTHR10192:SF16">
    <property type="entry name" value="MOLYBDOPTERIN MOLYBDENUMTRANSFERASE"/>
    <property type="match status" value="1"/>
</dbReference>
<dbReference type="NCBIfam" id="NF011068">
    <property type="entry name" value="PRK14498.1"/>
    <property type="match status" value="1"/>
</dbReference>
<dbReference type="PANTHER" id="PTHR10192">
    <property type="entry name" value="MOLYBDOPTERIN BIOSYNTHESIS PROTEIN"/>
    <property type="match status" value="1"/>
</dbReference>
<comment type="function">
    <text evidence="1 6">Catalyzes the insertion of molybdate into adenylated molybdopterin with the concomitant release of AMP.</text>
</comment>
<feature type="domain" description="MoaB/Mog" evidence="7">
    <location>
        <begin position="177"/>
        <end position="319"/>
    </location>
</feature>
<dbReference type="InterPro" id="IPR036135">
    <property type="entry name" value="MoeA_linker/N_sf"/>
</dbReference>
<sequence length="649" mass="68949">MAGRKLYLENIPREEALARLLEKAGPAASLPAEEVEVARALGRVTAEVVHAALSSPHFHAAAMDGYALRSEATSGASPVRPLNLRLNADAYPVDTGDPLPPGTDAVVMAEHVHEPEPGLIQIEAAVAPWSHVRVAGEDMVEGQLLLPPGHRLRPFDLGGLLAAGVARVSVRRKPHVAVIPTGDELVPAGRTPQPGQLIEFNSVVLSGCIEQWGGEPLAWPIVADRLEAIEAAVREALERADIVLVNAGSSAGREDYTSAIVQRLGELFVHGVAIFPGKPTVMGVCRTASGAAKPVIGVPGYPVSAAIAAQEFVRPLMAHLEGTVPVEEEAAEAVLSRKSASHLGMEEFLRVKLGEVGGRLMALPAKRGASVISSLIESDGVVRIPPNAEGVESGERVRVELLRPRAEVRGNILMAGSHDNALDLLAGELRRRFRGVSLSASAVGSMAGLIAVRNGEAHLAGSHLLDPKTGEYNWSYIRRYLKGREVVVVNFVQREQGIMVPPGNPKRIASVADLTRPGVTLANRQLGAGTRVLLDHLLAKAGIEPARVRGYDRVETTHVAVAMAVSAGRADAGLGILAAARMLGLDFVPLGGERFDFVVPAEHWETEPIRRLVDILRDEDFARAVRALGGYDTELTGRVLDPPAQPQEG</sequence>
<dbReference type="GO" id="GO:0046872">
    <property type="term" value="F:metal ion binding"/>
    <property type="evidence" value="ECO:0007669"/>
    <property type="project" value="UniProtKB-UniRule"/>
</dbReference>
<dbReference type="Gene3D" id="2.40.340.10">
    <property type="entry name" value="MoeA, C-terminal, domain IV"/>
    <property type="match status" value="1"/>
</dbReference>
<dbReference type="Gene3D" id="3.40.980.10">
    <property type="entry name" value="MoaB/Mog-like domain"/>
    <property type="match status" value="1"/>
</dbReference>
<dbReference type="Gene3D" id="3.90.105.10">
    <property type="entry name" value="Molybdopterin biosynthesis moea protein, domain 2"/>
    <property type="match status" value="1"/>
</dbReference>
<evidence type="ECO:0000259" key="7">
    <source>
        <dbReference type="SMART" id="SM00852"/>
    </source>
</evidence>
<keyword evidence="6" id="KW-0500">Molybdenum</keyword>
<comment type="similarity">
    <text evidence="3 6">Belongs to the MoeA family.</text>
</comment>
<dbReference type="SUPFAM" id="SSF53218">
    <property type="entry name" value="Molybdenum cofactor biosynthesis proteins"/>
    <property type="match status" value="1"/>
</dbReference>
<dbReference type="GO" id="GO:0006777">
    <property type="term" value="P:Mo-molybdopterin cofactor biosynthetic process"/>
    <property type="evidence" value="ECO:0007669"/>
    <property type="project" value="UniProtKB-UniRule"/>
</dbReference>
<evidence type="ECO:0000256" key="6">
    <source>
        <dbReference type="RuleBase" id="RU365090"/>
    </source>
</evidence>
<dbReference type="EMBL" id="JACPUR010000004">
    <property type="protein sequence ID" value="MBI3126548.1"/>
    <property type="molecule type" value="Genomic_DNA"/>
</dbReference>
<dbReference type="SUPFAM" id="SSF63867">
    <property type="entry name" value="MoeA C-terminal domain-like"/>
    <property type="match status" value="1"/>
</dbReference>
<dbReference type="AlphaFoldDB" id="A0A932HWY8"/>
<dbReference type="InterPro" id="IPR005110">
    <property type="entry name" value="MoeA_linker/N"/>
</dbReference>
<dbReference type="InterPro" id="IPR005111">
    <property type="entry name" value="MoeA_C_domain_IV"/>
</dbReference>
<keyword evidence="6" id="KW-0808">Transferase</keyword>
<evidence type="ECO:0000256" key="2">
    <source>
        <dbReference type="ARBA" id="ARBA00005046"/>
    </source>
</evidence>
<dbReference type="InterPro" id="IPR001453">
    <property type="entry name" value="MoaB/Mog_dom"/>
</dbReference>
<reference evidence="8" key="1">
    <citation type="submission" date="2020-07" db="EMBL/GenBank/DDBJ databases">
        <title>Huge and variable diversity of episymbiotic CPR bacteria and DPANN archaea in groundwater ecosystems.</title>
        <authorList>
            <person name="He C.Y."/>
            <person name="Keren R."/>
            <person name="Whittaker M."/>
            <person name="Farag I.F."/>
            <person name="Doudna J."/>
            <person name="Cate J.H.D."/>
            <person name="Banfield J.F."/>
        </authorList>
    </citation>
    <scope>NUCLEOTIDE SEQUENCE</scope>
    <source>
        <strain evidence="8">NC_groundwater_763_Ag_S-0.2um_68_21</strain>
    </source>
</reference>
<dbReference type="GO" id="GO:0005829">
    <property type="term" value="C:cytosol"/>
    <property type="evidence" value="ECO:0007669"/>
    <property type="project" value="TreeGrafter"/>
</dbReference>
<keyword evidence="4 6" id="KW-0501">Molybdenum cofactor biosynthesis</keyword>
<dbReference type="Pfam" id="PF03453">
    <property type="entry name" value="MoeA_N"/>
    <property type="match status" value="1"/>
</dbReference>
<proteinExistence type="inferred from homology"/>